<keyword evidence="2" id="KW-1185">Reference proteome</keyword>
<sequence>MEEQDLLSKKDLLAFTGISYGQLYRWKRQNLIPESWFIKQSSYTGQETFFPKEKVLKRVEAILKLKDQYSLEELAEIFTPELTQKVFKASSLHRLEGLNQAILDLYIQRSDHENLTFRELLFIYALSKIEQTLNFGESWRSYMVASAIRWQSQVANSDYQMLVCQIKGQKFSLLLQEGSALLLDNDSEVLADIKLNELANELGNKINAWEELE</sequence>
<reference evidence="1 2" key="2">
    <citation type="journal article" date="2012" name="J. Bacteriol.">
        <title>Complete genome sequences of Desulfosporosinus orientis DSM765T, Desulfosporosinus youngiae DSM17734T, Desulfosporosinus meridiei DSM13257T, and Desulfosporosinus acidiphilus DSM22704T.</title>
        <authorList>
            <person name="Pester M."/>
            <person name="Brambilla E."/>
            <person name="Alazard D."/>
            <person name="Rattei T."/>
            <person name="Weinmaier T."/>
            <person name="Han J."/>
            <person name="Lucas S."/>
            <person name="Lapidus A."/>
            <person name="Cheng J.F."/>
            <person name="Goodwin L."/>
            <person name="Pitluck S."/>
            <person name="Peters L."/>
            <person name="Ovchinnikova G."/>
            <person name="Teshima H."/>
            <person name="Detter J.C."/>
            <person name="Han C.S."/>
            <person name="Tapia R."/>
            <person name="Land M.L."/>
            <person name="Hauser L."/>
            <person name="Kyrpides N.C."/>
            <person name="Ivanova N.N."/>
            <person name="Pagani I."/>
            <person name="Huntmann M."/>
            <person name="Wei C.L."/>
            <person name="Davenport K.W."/>
            <person name="Daligault H."/>
            <person name="Chain P.S."/>
            <person name="Chen A."/>
            <person name="Mavromatis K."/>
            <person name="Markowitz V."/>
            <person name="Szeto E."/>
            <person name="Mikhailova N."/>
            <person name="Pati A."/>
            <person name="Wagner M."/>
            <person name="Woyke T."/>
            <person name="Ollivier B."/>
            <person name="Klenk H.P."/>
            <person name="Spring S."/>
            <person name="Loy A."/>
        </authorList>
    </citation>
    <scope>NUCLEOTIDE SEQUENCE [LARGE SCALE GENOMIC DNA]</scope>
    <source>
        <strain evidence="2">ATCC 19365 / DSM 765 / NCIMB 8382 / VKM B-1628</strain>
    </source>
</reference>
<dbReference type="PATRIC" id="fig|768706.3.peg.4188"/>
<dbReference type="KEGG" id="dor:Desor_4135"/>
<dbReference type="Pfam" id="PF13171">
    <property type="entry name" value="DUF4004"/>
    <property type="match status" value="1"/>
</dbReference>
<dbReference type="OrthoDB" id="1648298at2"/>
<name>G7WH64_DESOD</name>
<dbReference type="HOGENOM" id="CLU_102097_0_0_9"/>
<accession>G7WH64</accession>
<dbReference type="InterPro" id="IPR025063">
    <property type="entry name" value="DUF4004"/>
</dbReference>
<protein>
    <recommendedName>
        <fullName evidence="3">DUF4004 domain-containing protein</fullName>
    </recommendedName>
</protein>
<dbReference type="STRING" id="768706.Desor_4135"/>
<dbReference type="EMBL" id="CP003108">
    <property type="protein sequence ID" value="AET69572.1"/>
    <property type="molecule type" value="Genomic_DNA"/>
</dbReference>
<dbReference type="Proteomes" id="UP000006346">
    <property type="component" value="Chromosome"/>
</dbReference>
<dbReference type="AlphaFoldDB" id="G7WH64"/>
<evidence type="ECO:0000313" key="1">
    <source>
        <dbReference type="EMBL" id="AET69572.1"/>
    </source>
</evidence>
<gene>
    <name evidence="1" type="ordered locus">Desor_4135</name>
</gene>
<evidence type="ECO:0000313" key="2">
    <source>
        <dbReference type="Proteomes" id="UP000006346"/>
    </source>
</evidence>
<proteinExistence type="predicted"/>
<evidence type="ECO:0008006" key="3">
    <source>
        <dbReference type="Google" id="ProtNLM"/>
    </source>
</evidence>
<dbReference type="eggNOG" id="COG0789">
    <property type="taxonomic scope" value="Bacteria"/>
</dbReference>
<reference evidence="2" key="1">
    <citation type="submission" date="2011-11" db="EMBL/GenBank/DDBJ databases">
        <title>Complete sequence of Desulfosporosinus orientis DSM 765.</title>
        <authorList>
            <person name="Lucas S."/>
            <person name="Han J."/>
            <person name="Lapidus A."/>
            <person name="Cheng J.-F."/>
            <person name="Goodwin L."/>
            <person name="Pitluck S."/>
            <person name="Peters L."/>
            <person name="Ovchinnikova G."/>
            <person name="Teshima H."/>
            <person name="Detter J.C."/>
            <person name="Han C."/>
            <person name="Tapia R."/>
            <person name="Land M."/>
            <person name="Hauser L."/>
            <person name="Kyrpides N."/>
            <person name="Ivanova N."/>
            <person name="Pagani I."/>
            <person name="Pester M."/>
            <person name="Spring S."/>
            <person name="Ollivier B."/>
            <person name="Rattei T."/>
            <person name="Klenk H.-P."/>
            <person name="Wagner M."/>
            <person name="Loy A."/>
            <person name="Woyke T."/>
        </authorList>
    </citation>
    <scope>NUCLEOTIDE SEQUENCE [LARGE SCALE GENOMIC DNA]</scope>
    <source>
        <strain evidence="2">ATCC 19365 / DSM 765 / NCIMB 8382 / VKM B-1628</strain>
    </source>
</reference>
<dbReference type="RefSeq" id="WP_014186379.1">
    <property type="nucleotide sequence ID" value="NC_016584.1"/>
</dbReference>
<organism evidence="1 2">
    <name type="scientific">Desulfosporosinus orientis (strain ATCC 19365 / DSM 765 / NCIMB 8382 / VKM B-1628 / Singapore I)</name>
    <name type="common">Desulfotomaculum orientis</name>
    <dbReference type="NCBI Taxonomy" id="768706"/>
    <lineage>
        <taxon>Bacteria</taxon>
        <taxon>Bacillati</taxon>
        <taxon>Bacillota</taxon>
        <taxon>Clostridia</taxon>
        <taxon>Eubacteriales</taxon>
        <taxon>Desulfitobacteriaceae</taxon>
        <taxon>Desulfosporosinus</taxon>
    </lineage>
</organism>